<proteinExistence type="predicted"/>
<dbReference type="OrthoDB" id="5348716at2759"/>
<feature type="signal peptide" evidence="1">
    <location>
        <begin position="1"/>
        <end position="19"/>
    </location>
</feature>
<dbReference type="AlphaFoldDB" id="A0A4R0RCY1"/>
<evidence type="ECO:0000313" key="2">
    <source>
        <dbReference type="EMBL" id="TCD61458.1"/>
    </source>
</evidence>
<reference evidence="2 3" key="1">
    <citation type="submission" date="2018-11" db="EMBL/GenBank/DDBJ databases">
        <title>Genome assembly of Steccherinum ochraceum LE-BIN_3174, the white-rot fungus of the Steccherinaceae family (The Residual Polyporoid clade, Polyporales, Basidiomycota).</title>
        <authorList>
            <person name="Fedorova T.V."/>
            <person name="Glazunova O.A."/>
            <person name="Landesman E.O."/>
            <person name="Moiseenko K.V."/>
            <person name="Psurtseva N.V."/>
            <person name="Savinova O.S."/>
            <person name="Shakhova N.V."/>
            <person name="Tyazhelova T.V."/>
            <person name="Vasina D.V."/>
        </authorList>
    </citation>
    <scope>NUCLEOTIDE SEQUENCE [LARGE SCALE GENOMIC DNA]</scope>
    <source>
        <strain evidence="2 3">LE-BIN_3174</strain>
    </source>
</reference>
<dbReference type="Proteomes" id="UP000292702">
    <property type="component" value="Unassembled WGS sequence"/>
</dbReference>
<evidence type="ECO:0000256" key="1">
    <source>
        <dbReference type="SAM" id="SignalP"/>
    </source>
</evidence>
<gene>
    <name evidence="2" type="ORF">EIP91_008415</name>
</gene>
<accession>A0A4R0RCY1</accession>
<keyword evidence="1" id="KW-0732">Signal</keyword>
<evidence type="ECO:0000313" key="3">
    <source>
        <dbReference type="Proteomes" id="UP000292702"/>
    </source>
</evidence>
<feature type="chain" id="PRO_5020382057" evidence="1">
    <location>
        <begin position="20"/>
        <end position="102"/>
    </location>
</feature>
<organism evidence="2 3">
    <name type="scientific">Steccherinum ochraceum</name>
    <dbReference type="NCBI Taxonomy" id="92696"/>
    <lineage>
        <taxon>Eukaryota</taxon>
        <taxon>Fungi</taxon>
        <taxon>Dikarya</taxon>
        <taxon>Basidiomycota</taxon>
        <taxon>Agaricomycotina</taxon>
        <taxon>Agaricomycetes</taxon>
        <taxon>Polyporales</taxon>
        <taxon>Steccherinaceae</taxon>
        <taxon>Steccherinum</taxon>
    </lineage>
</organism>
<name>A0A4R0RCY1_9APHY</name>
<sequence>MMFKTAFTVLALAVAGASAQICSGHKYGIADLGSQVYRVFDTSCNTVEIDVDTWVNPCTSGQFSCSPEPITITGADIQGSWYDCSRGSGSCNGDSITVCCGN</sequence>
<protein>
    <submittedName>
        <fullName evidence="2">Uncharacterized protein</fullName>
    </submittedName>
</protein>
<comment type="caution">
    <text evidence="2">The sequence shown here is derived from an EMBL/GenBank/DDBJ whole genome shotgun (WGS) entry which is preliminary data.</text>
</comment>
<keyword evidence="3" id="KW-1185">Reference proteome</keyword>
<dbReference type="EMBL" id="RWJN01000465">
    <property type="protein sequence ID" value="TCD61458.1"/>
    <property type="molecule type" value="Genomic_DNA"/>
</dbReference>